<reference evidence="1 2" key="1">
    <citation type="journal article" date="2013" name="Nat. Commun.">
        <title>The evolution and pathogenic mechanisms of the rice sheath blight pathogen.</title>
        <authorList>
            <person name="Zheng A."/>
            <person name="Lin R."/>
            <person name="Xu L."/>
            <person name="Qin P."/>
            <person name="Tang C."/>
            <person name="Ai P."/>
            <person name="Zhang D."/>
            <person name="Liu Y."/>
            <person name="Sun Z."/>
            <person name="Feng H."/>
            <person name="Wang Y."/>
            <person name="Chen Y."/>
            <person name="Liang X."/>
            <person name="Fu R."/>
            <person name="Li Q."/>
            <person name="Zhang J."/>
            <person name="Yu X."/>
            <person name="Xie Z."/>
            <person name="Ding L."/>
            <person name="Guan P."/>
            <person name="Tang J."/>
            <person name="Liang Y."/>
            <person name="Wang S."/>
            <person name="Deng Q."/>
            <person name="Li S."/>
            <person name="Zhu J."/>
            <person name="Wang L."/>
            <person name="Liu H."/>
            <person name="Li P."/>
        </authorList>
    </citation>
    <scope>NUCLEOTIDE SEQUENCE [LARGE SCALE GENOMIC DNA]</scope>
    <source>
        <strain evidence="2">AG-1 IA</strain>
    </source>
</reference>
<protein>
    <submittedName>
        <fullName evidence="1">Uncharacterized protein</fullName>
    </submittedName>
</protein>
<evidence type="ECO:0000313" key="1">
    <source>
        <dbReference type="EMBL" id="ELU36228.1"/>
    </source>
</evidence>
<proteinExistence type="predicted"/>
<keyword evidence="2" id="KW-1185">Reference proteome</keyword>
<organism evidence="1 2">
    <name type="scientific">Thanatephorus cucumeris (strain AG1-IA)</name>
    <name type="common">Rice sheath blight fungus</name>
    <name type="synonym">Rhizoctonia solani</name>
    <dbReference type="NCBI Taxonomy" id="983506"/>
    <lineage>
        <taxon>Eukaryota</taxon>
        <taxon>Fungi</taxon>
        <taxon>Dikarya</taxon>
        <taxon>Basidiomycota</taxon>
        <taxon>Agaricomycotina</taxon>
        <taxon>Agaricomycetes</taxon>
        <taxon>Cantharellales</taxon>
        <taxon>Ceratobasidiaceae</taxon>
        <taxon>Rhizoctonia</taxon>
        <taxon>Rhizoctonia solani AG-1</taxon>
    </lineage>
</organism>
<dbReference type="HOGENOM" id="CLU_2741779_0_0_1"/>
<dbReference type="Proteomes" id="UP000011668">
    <property type="component" value="Unassembled WGS sequence"/>
</dbReference>
<name>L8WHG2_THACA</name>
<accession>L8WHG2</accession>
<dbReference type="EMBL" id="AFRT01003918">
    <property type="protein sequence ID" value="ELU36228.1"/>
    <property type="molecule type" value="Genomic_DNA"/>
</dbReference>
<gene>
    <name evidence="1" type="ORF">AG1IA_09741</name>
</gene>
<evidence type="ECO:0000313" key="2">
    <source>
        <dbReference type="Proteomes" id="UP000011668"/>
    </source>
</evidence>
<comment type="caution">
    <text evidence="1">The sequence shown here is derived from an EMBL/GenBank/DDBJ whole genome shotgun (WGS) entry which is preliminary data.</text>
</comment>
<dbReference type="AlphaFoldDB" id="L8WHG2"/>
<sequence>MRVPWPHPVACLNESKRSVHPLHCVAMARVYIYADVVKIIWAEIGLNFNLSICERILCLVIFIIDSFNKWE</sequence>